<dbReference type="InterPro" id="IPR036188">
    <property type="entry name" value="FAD/NAD-bd_sf"/>
</dbReference>
<reference evidence="8" key="1">
    <citation type="submission" date="2016-07" db="EMBL/GenBank/DDBJ databases">
        <title>Sequence Frankia sp. strain CcI1.17.</title>
        <authorList>
            <person name="Ghodhbane-Gtari F."/>
            <person name="Swanson E."/>
            <person name="Gueddou A."/>
            <person name="Morris K."/>
            <person name="Hezbri K."/>
            <person name="Ktari A."/>
            <person name="Nouioui I."/>
            <person name="Abebe-Akele F."/>
            <person name="Simpson S."/>
            <person name="Thomas K."/>
            <person name="Gtari M."/>
            <person name="Tisa L.S."/>
            <person name="Hurst S."/>
        </authorList>
    </citation>
    <scope>NUCLEOTIDE SEQUENCE [LARGE SCALE GENOMIC DNA]</scope>
    <source>
        <strain evidence="8">Cc1.17</strain>
    </source>
</reference>
<feature type="domain" description="Reductase C-terminal" evidence="6">
    <location>
        <begin position="333"/>
        <end position="426"/>
    </location>
</feature>
<proteinExistence type="predicted"/>
<dbReference type="SUPFAM" id="SSF51905">
    <property type="entry name" value="FAD/NAD(P)-binding domain"/>
    <property type="match status" value="2"/>
</dbReference>
<keyword evidence="4" id="KW-0560">Oxidoreductase</keyword>
<feature type="domain" description="FAD/NAD(P)-binding" evidence="5">
    <location>
        <begin position="3"/>
        <end position="256"/>
    </location>
</feature>
<sequence>MDRIVVVGGGLAGGRAVVELREQGFSGTITLVGAEEHRPYDRPPLSKAVLSGRTDDTTLPLDLDSAELLLGRHATALRPGVLETDGGPVEFDGLVLATGAAPVRLPGAPEQRVLRTIDDARALREELRPGARLAIVGAGWIGAEVATHAAAHGVTVTVVEAGATPLLAALGPEIGGHTMPWYEQAGIELRVGTAVAEIRADGLELAGGEFLPADIVVVGVGVRPDVRWLESSGLLLDRGVVVDEWLSAVPGAGDAAGGGAASGYRPGTVVATGDCAAWWSRRYERRMRVEHWECAQESPRVAVATLLRSLAGGEPAPGEAGADSDSVYNPVPYFWSQQFGRMVQFAGLPGPDSTLVLRGDPTAVAPAGAKRAPGWSAGWFAPDGRMVALVTVARPLDMVAGRRMLLADAAPDAAKFADPDIALKELHT</sequence>
<evidence type="ECO:0000256" key="3">
    <source>
        <dbReference type="ARBA" id="ARBA00022827"/>
    </source>
</evidence>
<gene>
    <name evidence="7" type="ORF">CC117_20305</name>
</gene>
<comment type="caution">
    <text evidence="7">The sequence shown here is derived from an EMBL/GenBank/DDBJ whole genome shotgun (WGS) entry which is preliminary data.</text>
</comment>
<evidence type="ECO:0000313" key="7">
    <source>
        <dbReference type="EMBL" id="OHV35115.1"/>
    </source>
</evidence>
<dbReference type="InterPro" id="IPR016156">
    <property type="entry name" value="FAD/NAD-linked_Rdtase_dimer_sf"/>
</dbReference>
<dbReference type="Proteomes" id="UP000179627">
    <property type="component" value="Unassembled WGS sequence"/>
</dbReference>
<accession>A0A1S1QPD4</accession>
<dbReference type="Pfam" id="PF07992">
    <property type="entry name" value="Pyr_redox_2"/>
    <property type="match status" value="1"/>
</dbReference>
<protein>
    <submittedName>
        <fullName evidence="7">Oxidoreductase</fullName>
    </submittedName>
</protein>
<dbReference type="Gene3D" id="3.50.50.60">
    <property type="entry name" value="FAD/NAD(P)-binding domain"/>
    <property type="match status" value="2"/>
</dbReference>
<evidence type="ECO:0000256" key="2">
    <source>
        <dbReference type="ARBA" id="ARBA00022630"/>
    </source>
</evidence>
<dbReference type="InterPro" id="IPR023753">
    <property type="entry name" value="FAD/NAD-binding_dom"/>
</dbReference>
<dbReference type="InterPro" id="IPR028202">
    <property type="entry name" value="Reductase_C"/>
</dbReference>
<dbReference type="PRINTS" id="PR00368">
    <property type="entry name" value="FADPNR"/>
</dbReference>
<keyword evidence="2" id="KW-0285">Flavoprotein</keyword>
<organism evidence="7 8">
    <name type="scientific">Parafrankia colletiae</name>
    <dbReference type="NCBI Taxonomy" id="573497"/>
    <lineage>
        <taxon>Bacteria</taxon>
        <taxon>Bacillati</taxon>
        <taxon>Actinomycetota</taxon>
        <taxon>Actinomycetes</taxon>
        <taxon>Frankiales</taxon>
        <taxon>Frankiaceae</taxon>
        <taxon>Parafrankia</taxon>
    </lineage>
</organism>
<evidence type="ECO:0000259" key="6">
    <source>
        <dbReference type="Pfam" id="PF14759"/>
    </source>
</evidence>
<evidence type="ECO:0000259" key="5">
    <source>
        <dbReference type="Pfam" id="PF07992"/>
    </source>
</evidence>
<dbReference type="GO" id="GO:0016651">
    <property type="term" value="F:oxidoreductase activity, acting on NAD(P)H"/>
    <property type="evidence" value="ECO:0007669"/>
    <property type="project" value="TreeGrafter"/>
</dbReference>
<keyword evidence="3" id="KW-0274">FAD</keyword>
<dbReference type="InterPro" id="IPR050446">
    <property type="entry name" value="FAD-oxidoreductase/Apoptosis"/>
</dbReference>
<dbReference type="OrthoDB" id="1145at2"/>
<keyword evidence="8" id="KW-1185">Reference proteome</keyword>
<dbReference type="PANTHER" id="PTHR43557:SF2">
    <property type="entry name" value="RIESKE DOMAIN-CONTAINING PROTEIN-RELATED"/>
    <property type="match status" value="1"/>
</dbReference>
<dbReference type="EMBL" id="MBLM01000123">
    <property type="protein sequence ID" value="OHV35115.1"/>
    <property type="molecule type" value="Genomic_DNA"/>
</dbReference>
<comment type="cofactor">
    <cofactor evidence="1">
        <name>FAD</name>
        <dbReference type="ChEBI" id="CHEBI:57692"/>
    </cofactor>
</comment>
<dbReference type="Pfam" id="PF14759">
    <property type="entry name" value="Reductase_C"/>
    <property type="match status" value="1"/>
</dbReference>
<evidence type="ECO:0000313" key="8">
    <source>
        <dbReference type="Proteomes" id="UP000179627"/>
    </source>
</evidence>
<name>A0A1S1QPD4_9ACTN</name>
<dbReference type="Gene3D" id="3.30.390.30">
    <property type="match status" value="1"/>
</dbReference>
<evidence type="ECO:0000256" key="1">
    <source>
        <dbReference type="ARBA" id="ARBA00001974"/>
    </source>
</evidence>
<dbReference type="SUPFAM" id="SSF55424">
    <property type="entry name" value="FAD/NAD-linked reductases, dimerisation (C-terminal) domain"/>
    <property type="match status" value="1"/>
</dbReference>
<dbReference type="AlphaFoldDB" id="A0A1S1QPD4"/>
<dbReference type="RefSeq" id="WP_071085821.1">
    <property type="nucleotide sequence ID" value="NZ_MBLM01000123.1"/>
</dbReference>
<dbReference type="GO" id="GO:0005737">
    <property type="term" value="C:cytoplasm"/>
    <property type="evidence" value="ECO:0007669"/>
    <property type="project" value="TreeGrafter"/>
</dbReference>
<evidence type="ECO:0000256" key="4">
    <source>
        <dbReference type="ARBA" id="ARBA00023002"/>
    </source>
</evidence>
<dbReference type="PANTHER" id="PTHR43557">
    <property type="entry name" value="APOPTOSIS-INDUCING FACTOR 1"/>
    <property type="match status" value="1"/>
</dbReference>